<dbReference type="InterPro" id="IPR029045">
    <property type="entry name" value="ClpP/crotonase-like_dom_sf"/>
</dbReference>
<proteinExistence type="predicted"/>
<name>A0A0P1GK54_9RHOB</name>
<reference evidence="1 2" key="1">
    <citation type="submission" date="2015-09" db="EMBL/GenBank/DDBJ databases">
        <authorList>
            <consortium name="Swine Surveillance"/>
        </authorList>
    </citation>
    <scope>NUCLEOTIDE SEQUENCE [LARGE SCALE GENOMIC DNA]</scope>
    <source>
        <strain evidence="1 2">CECT 7557</strain>
    </source>
</reference>
<dbReference type="Pfam" id="PF00378">
    <property type="entry name" value="ECH_1"/>
    <property type="match status" value="1"/>
</dbReference>
<dbReference type="EC" id="4.1.1.41" evidence="1"/>
<dbReference type="EMBL" id="CYSD01000043">
    <property type="protein sequence ID" value="CUH82376.1"/>
    <property type="molecule type" value="Genomic_DNA"/>
</dbReference>
<dbReference type="OrthoDB" id="8640486at2"/>
<dbReference type="Proteomes" id="UP000052022">
    <property type="component" value="Unassembled WGS sequence"/>
</dbReference>
<keyword evidence="2" id="KW-1185">Reference proteome</keyword>
<dbReference type="GO" id="GO:0006635">
    <property type="term" value="P:fatty acid beta-oxidation"/>
    <property type="evidence" value="ECO:0007669"/>
    <property type="project" value="TreeGrafter"/>
</dbReference>
<dbReference type="InterPro" id="IPR001753">
    <property type="entry name" value="Enoyl-CoA_hydra/iso"/>
</dbReference>
<dbReference type="RefSeq" id="WP_058291906.1">
    <property type="nucleotide sequence ID" value="NZ_CYSD01000043.1"/>
</dbReference>
<dbReference type="SUPFAM" id="SSF52096">
    <property type="entry name" value="ClpP/crotonase"/>
    <property type="match status" value="1"/>
</dbReference>
<dbReference type="CDD" id="cd06558">
    <property type="entry name" value="crotonase-like"/>
    <property type="match status" value="1"/>
</dbReference>
<organism evidence="1 2">
    <name type="scientific">Tritonibacter multivorans</name>
    <dbReference type="NCBI Taxonomy" id="928856"/>
    <lineage>
        <taxon>Bacteria</taxon>
        <taxon>Pseudomonadati</taxon>
        <taxon>Pseudomonadota</taxon>
        <taxon>Alphaproteobacteria</taxon>
        <taxon>Rhodobacterales</taxon>
        <taxon>Paracoccaceae</taxon>
        <taxon>Tritonibacter</taxon>
    </lineage>
</organism>
<evidence type="ECO:0000313" key="1">
    <source>
        <dbReference type="EMBL" id="CUH82376.1"/>
    </source>
</evidence>
<dbReference type="PANTHER" id="PTHR11941">
    <property type="entry name" value="ENOYL-COA HYDRATASE-RELATED"/>
    <property type="match status" value="1"/>
</dbReference>
<dbReference type="STRING" id="928856.SAMN04488049_105249"/>
<keyword evidence="1" id="KW-0456">Lyase</keyword>
<evidence type="ECO:0000313" key="2">
    <source>
        <dbReference type="Proteomes" id="UP000052022"/>
    </source>
</evidence>
<dbReference type="Gene3D" id="3.90.226.10">
    <property type="entry name" value="2-enoyl-CoA Hydratase, Chain A, domain 1"/>
    <property type="match status" value="1"/>
</dbReference>
<protein>
    <submittedName>
        <fullName evidence="1">Methylmalonyl-CoA decarboxylase</fullName>
        <ecNumber evidence="1">4.1.1.41</ecNumber>
    </submittedName>
</protein>
<sequence>MEQQQWLNRRVHGEGVVELKLGHAPQNTLSVEFLMDFQSQISLLEEDPEVKSIVLTSPFKDFSTGTTSKDWHQDSTSSEALERALNAAFLTLFACPKPVVCVARGEVLEAGMFFVLASDIRVAHARAAFEMSDVSRGQIYPVTLMEIARATLDPQSQRRLMLGGQRLGPISGRHAGFIDVIADDYEDLIDYALKEARKLANLHPESYAQVKMELRQDALARIAASLSEDPEIANHWLPHHTGRRDTA</sequence>
<dbReference type="GO" id="GO:0016829">
    <property type="term" value="F:lyase activity"/>
    <property type="evidence" value="ECO:0007669"/>
    <property type="project" value="UniProtKB-KW"/>
</dbReference>
<gene>
    <name evidence="1" type="primary">scpB_2</name>
    <name evidence="1" type="ORF">TRM7557_03904</name>
</gene>
<dbReference type="PANTHER" id="PTHR11941:SF54">
    <property type="entry name" value="ENOYL-COA HYDRATASE, MITOCHONDRIAL"/>
    <property type="match status" value="1"/>
</dbReference>
<dbReference type="AlphaFoldDB" id="A0A0P1GK54"/>
<accession>A0A0P1GK54</accession>